<feature type="region of interest" description="Disordered" evidence="2">
    <location>
        <begin position="36"/>
        <end position="87"/>
    </location>
</feature>
<keyword evidence="1" id="KW-0378">Hydrolase</keyword>
<dbReference type="PANTHER" id="PTHR10887">
    <property type="entry name" value="DNA2/NAM7 HELICASE FAMILY"/>
    <property type="match status" value="1"/>
</dbReference>
<keyword evidence="1" id="KW-0067">ATP-binding</keyword>
<dbReference type="CDD" id="cd18808">
    <property type="entry name" value="SF1_C_Upf1"/>
    <property type="match status" value="1"/>
</dbReference>
<feature type="region of interest" description="Disordered" evidence="2">
    <location>
        <begin position="1"/>
        <end position="23"/>
    </location>
</feature>
<evidence type="ECO:0000256" key="2">
    <source>
        <dbReference type="SAM" id="MobiDB-lite"/>
    </source>
</evidence>
<feature type="domain" description="DNA2/NAM7 helicase-like C-terminal" evidence="4">
    <location>
        <begin position="795"/>
        <end position="824"/>
    </location>
</feature>
<dbReference type="Proteomes" id="UP001521222">
    <property type="component" value="Unassembled WGS sequence"/>
</dbReference>
<feature type="compositionally biased region" description="Low complexity" evidence="2">
    <location>
        <begin position="50"/>
        <end position="70"/>
    </location>
</feature>
<dbReference type="SUPFAM" id="SSF52540">
    <property type="entry name" value="P-loop containing nucleoside triphosphate hydrolases"/>
    <property type="match status" value="1"/>
</dbReference>
<dbReference type="InterPro" id="IPR047187">
    <property type="entry name" value="SF1_C_Upf1"/>
</dbReference>
<dbReference type="EMBL" id="JAKIXB020000011">
    <property type="protein sequence ID" value="KAL1604336.1"/>
    <property type="molecule type" value="Genomic_DNA"/>
</dbReference>
<keyword evidence="6" id="KW-1185">Reference proteome</keyword>
<accession>A0ABR3RIS4</accession>
<evidence type="ECO:0000313" key="5">
    <source>
        <dbReference type="EMBL" id="KAL1604336.1"/>
    </source>
</evidence>
<feature type="compositionally biased region" description="Acidic residues" evidence="2">
    <location>
        <begin position="914"/>
        <end position="931"/>
    </location>
</feature>
<feature type="compositionally biased region" description="Polar residues" evidence="2">
    <location>
        <begin position="71"/>
        <end position="87"/>
    </location>
</feature>
<dbReference type="InterPro" id="IPR045055">
    <property type="entry name" value="DNA2/NAM7-like"/>
</dbReference>
<keyword evidence="1" id="KW-0347">Helicase</keyword>
<feature type="region of interest" description="Disordered" evidence="2">
    <location>
        <begin position="907"/>
        <end position="943"/>
    </location>
</feature>
<gene>
    <name evidence="5" type="ORF">SLS59_004132</name>
</gene>
<dbReference type="Pfam" id="PF13086">
    <property type="entry name" value="AAA_11"/>
    <property type="match status" value="1"/>
</dbReference>
<organism evidence="5 6">
    <name type="scientific">Nothophoma quercina</name>
    <dbReference type="NCBI Taxonomy" id="749835"/>
    <lineage>
        <taxon>Eukaryota</taxon>
        <taxon>Fungi</taxon>
        <taxon>Dikarya</taxon>
        <taxon>Ascomycota</taxon>
        <taxon>Pezizomycotina</taxon>
        <taxon>Dothideomycetes</taxon>
        <taxon>Pleosporomycetidae</taxon>
        <taxon>Pleosporales</taxon>
        <taxon>Pleosporineae</taxon>
        <taxon>Didymellaceae</taxon>
        <taxon>Nothophoma</taxon>
    </lineage>
</organism>
<dbReference type="InterPro" id="IPR041677">
    <property type="entry name" value="DNA2/NAM7_AAA_11"/>
</dbReference>
<evidence type="ECO:0000256" key="1">
    <source>
        <dbReference type="ARBA" id="ARBA00022806"/>
    </source>
</evidence>
<dbReference type="Pfam" id="PF13087">
    <property type="entry name" value="AAA_12"/>
    <property type="match status" value="2"/>
</dbReference>
<dbReference type="InterPro" id="IPR041679">
    <property type="entry name" value="DNA2/NAM7-like_C"/>
</dbReference>
<feature type="compositionally biased region" description="Polar residues" evidence="2">
    <location>
        <begin position="14"/>
        <end position="23"/>
    </location>
</feature>
<evidence type="ECO:0000313" key="6">
    <source>
        <dbReference type="Proteomes" id="UP001521222"/>
    </source>
</evidence>
<dbReference type="InterPro" id="IPR027417">
    <property type="entry name" value="P-loop_NTPase"/>
</dbReference>
<keyword evidence="1" id="KW-0547">Nucleotide-binding</keyword>
<evidence type="ECO:0000259" key="3">
    <source>
        <dbReference type="Pfam" id="PF13086"/>
    </source>
</evidence>
<evidence type="ECO:0008006" key="7">
    <source>
        <dbReference type="Google" id="ProtNLM"/>
    </source>
</evidence>
<reference evidence="5 6" key="1">
    <citation type="submission" date="2024-02" db="EMBL/GenBank/DDBJ databases">
        <title>De novo assembly and annotation of 12 fungi associated with fruit tree decline syndrome in Ontario, Canada.</title>
        <authorList>
            <person name="Sulman M."/>
            <person name="Ellouze W."/>
            <person name="Ilyukhin E."/>
        </authorList>
    </citation>
    <scope>NUCLEOTIDE SEQUENCE [LARGE SCALE GENOMIC DNA]</scope>
    <source>
        <strain evidence="5 6">M97-236</strain>
    </source>
</reference>
<proteinExistence type="predicted"/>
<name>A0ABR3RIS4_9PLEO</name>
<sequence length="943" mass="105010">MFPIETTVDENRHNPSGPQIRHQQNTTRLVAVPLIPGLPKHGRTEVSKTISSLSNPPVSSIPIPSGPQQSATQQDTNGNTLSVAQDYSSGPFAGKQGVIQPKDQVLDVYARSYVPVGLRAVNQEAPGDIAITETKHKINHKAYVSKFAGRDFLTHEPAPLDIELNNSLPPATELNQHSYPRYFAALLERDCIAKQQENEQYALYAVSLQAIPMPDQSCLWALSIPGLREDSPLVEMGDILHIRQLWVDWAGHPIQVSVPHRDDYGHGLSSKFWTGKQYNASVYSVSRVNETVYLRIDGLEHLTPYYQSVLPMVVNVVHPLKESVLQAQRRALLSTGRSLEQSSPGLEGVPVDLDGFPESSLGIGTWNARYNSSTAPRNDWTRRMLFPVKSDGRLQTKLRSVPHRALFDHAINYEQAHAVKSVCANDYGTLPYLISGPPGTGKTKTLVETAMQLLSTTDVNHMLICAPSEAAADTLAMRLKQYLAPKQLLRLNRPNRAENEVPRELLQYCYIQDDMFYLPPFQALLSFSVVVTSCRDAAILAEARLTNADLWTMERELVSALHPEDEPPTPSFHWGALLLDEAAQATEVDVLPAVSVIRPPSACPPDQTEPLLVMAGDEHQLGSRTASHDPAFSTSLFARLFARPLYADHPLSRSNVKPSSAPPVLKKSMLPILYPPFTNLIRNYRSHPAILSIPSSLFYNETLIPEAALSSSPLQTSSLWHGRNWPVLYIPHTGPDEIERDNGGWYNISEARLACSLAEQLVLEYGASRAISALCRRSLRKSSYFAQRFEASNDVKRGMGLLQQKRKMNVALTRAKEALFVIGSPAVMGQDKHWRMWMAFCERNGLVDDRMGVWKNREEFKGGKIGVLERALVAKEEEPKGKQWPALGAAAADYDIDGEEYEAWTESLRKALDEQADDEEYEAEDDADETPTPEVLDHRTTEH</sequence>
<comment type="caution">
    <text evidence="5">The sequence shown here is derived from an EMBL/GenBank/DDBJ whole genome shotgun (WGS) entry which is preliminary data.</text>
</comment>
<feature type="domain" description="DNA2/NAM7 helicase helicase" evidence="3">
    <location>
        <begin position="411"/>
        <end position="495"/>
    </location>
</feature>
<evidence type="ECO:0000259" key="4">
    <source>
        <dbReference type="Pfam" id="PF13087"/>
    </source>
</evidence>
<dbReference type="PANTHER" id="PTHR10887:SF322">
    <property type="entry name" value="HELICASE MOV-10"/>
    <property type="match status" value="1"/>
</dbReference>
<feature type="domain" description="DNA2/NAM7 helicase-like C-terminal" evidence="4">
    <location>
        <begin position="678"/>
        <end position="772"/>
    </location>
</feature>
<dbReference type="Gene3D" id="3.40.50.300">
    <property type="entry name" value="P-loop containing nucleotide triphosphate hydrolases"/>
    <property type="match status" value="3"/>
</dbReference>
<protein>
    <recommendedName>
        <fullName evidence="7">RNA helicase</fullName>
    </recommendedName>
</protein>